<proteinExistence type="predicted"/>
<protein>
    <submittedName>
        <fullName evidence="2">Arabinose 5-phosphate isomerase KdsD</fullName>
        <ecNumber evidence="2">5.3.1.13</ecNumber>
    </submittedName>
</protein>
<evidence type="ECO:0000313" key="3">
    <source>
        <dbReference type="Proteomes" id="UP000247465"/>
    </source>
</evidence>
<name>A0A2Z4AQP8_9BACT</name>
<dbReference type="GO" id="GO:0019146">
    <property type="term" value="F:arabinose-5-phosphate isomerase activity"/>
    <property type="evidence" value="ECO:0007669"/>
    <property type="project" value="UniProtKB-EC"/>
</dbReference>
<dbReference type="AlphaFoldDB" id="A0A2Z4AQP8"/>
<dbReference type="EMBL" id="CP029803">
    <property type="protein sequence ID" value="AWT60242.1"/>
    <property type="molecule type" value="Genomic_DNA"/>
</dbReference>
<accession>A0A2Z4AQP8</accession>
<dbReference type="SUPFAM" id="SSF53697">
    <property type="entry name" value="SIS domain"/>
    <property type="match status" value="1"/>
</dbReference>
<dbReference type="InterPro" id="IPR046348">
    <property type="entry name" value="SIS_dom_sf"/>
</dbReference>
<dbReference type="Proteomes" id="UP000247465">
    <property type="component" value="Chromosome"/>
</dbReference>
<dbReference type="GO" id="GO:0097367">
    <property type="term" value="F:carbohydrate derivative binding"/>
    <property type="evidence" value="ECO:0007669"/>
    <property type="project" value="InterPro"/>
</dbReference>
<keyword evidence="2" id="KW-0413">Isomerase</keyword>
<gene>
    <name evidence="2" type="primary">kdsD</name>
    <name evidence="2" type="ORF">DF168_01445</name>
</gene>
<evidence type="ECO:0000313" key="2">
    <source>
        <dbReference type="EMBL" id="AWT60242.1"/>
    </source>
</evidence>
<dbReference type="Gene3D" id="3.40.50.10490">
    <property type="entry name" value="Glucose-6-phosphate isomerase like protein, domain 1"/>
    <property type="match status" value="1"/>
</dbReference>
<dbReference type="InterPro" id="IPR035474">
    <property type="entry name" value="SIS_Kpsf"/>
</dbReference>
<evidence type="ECO:0000259" key="1">
    <source>
        <dbReference type="PROSITE" id="PS51464"/>
    </source>
</evidence>
<organism evidence="2 3">
    <name type="scientific">Candidatus Moanibacter tarae</name>
    <dbReference type="NCBI Taxonomy" id="2200854"/>
    <lineage>
        <taxon>Bacteria</taxon>
        <taxon>Pseudomonadati</taxon>
        <taxon>Verrucomicrobiota</taxon>
        <taxon>Opitutia</taxon>
        <taxon>Puniceicoccales</taxon>
        <taxon>Puniceicoccales incertae sedis</taxon>
        <taxon>Candidatus Moanibacter</taxon>
    </lineage>
</organism>
<dbReference type="PANTHER" id="PTHR38418:SF2">
    <property type="entry name" value="SUGAR ISOMERASE, KPSF_GUTQ (AFU_ORTHOLOGUE AFUA_6G08860)"/>
    <property type="match status" value="1"/>
</dbReference>
<feature type="domain" description="SIS" evidence="1">
    <location>
        <begin position="40"/>
        <end position="185"/>
    </location>
</feature>
<dbReference type="Pfam" id="PF01380">
    <property type="entry name" value="SIS"/>
    <property type="match status" value="1"/>
</dbReference>
<dbReference type="KEGG" id="mtar:DF168_01445"/>
<dbReference type="PANTHER" id="PTHR38418">
    <property type="entry name" value="SUGAR ISOMERASE, KPSF/GUTQ (AFU_ORTHOLOGUE AFUA_6G08860)"/>
    <property type="match status" value="1"/>
</dbReference>
<dbReference type="InterPro" id="IPR001347">
    <property type="entry name" value="SIS_dom"/>
</dbReference>
<reference evidence="2 3" key="1">
    <citation type="submission" date="2018-06" db="EMBL/GenBank/DDBJ databases">
        <title>Draft Genome Sequence of a Novel Marine Bacterium Related to the Verrucomicrobia.</title>
        <authorList>
            <person name="Vosseberg J."/>
            <person name="Martijn J."/>
            <person name="Ettema T.J.G."/>
        </authorList>
    </citation>
    <scope>NUCLEOTIDE SEQUENCE [LARGE SCALE GENOMIC DNA]</scope>
    <source>
        <strain evidence="2">TARA_B100001123</strain>
    </source>
</reference>
<dbReference type="EC" id="5.3.1.13" evidence="2"/>
<sequence>MRDANRATGNSTVTRIIRAESEAISNIPEDNDFELALDLIYERVHRQNGKVITSGIGKAGHVALNLSSTFAATGTPATFLHPAEAQHGDLGLVHKNDILLLVSNSGKTRELLELVQLTRNLHADHPVMVITGNRESPLAKKAIVILYTGGPPEVCPLNLTPTSSITTMMVIGHILTILLMMKIEFPREAFYMRHHGGYLGSLAKAEKSD</sequence>
<dbReference type="PROSITE" id="PS51464">
    <property type="entry name" value="SIS"/>
    <property type="match status" value="1"/>
</dbReference>
<dbReference type="GO" id="GO:1901135">
    <property type="term" value="P:carbohydrate derivative metabolic process"/>
    <property type="evidence" value="ECO:0007669"/>
    <property type="project" value="InterPro"/>
</dbReference>
<dbReference type="CDD" id="cd05014">
    <property type="entry name" value="SIS_Kpsf"/>
    <property type="match status" value="1"/>
</dbReference>